<dbReference type="RefSeq" id="WP_343947814.1">
    <property type="nucleotide sequence ID" value="NZ_BAAAHQ010000001.1"/>
</dbReference>
<feature type="region of interest" description="Disordered" evidence="1">
    <location>
        <begin position="1"/>
        <end position="59"/>
    </location>
</feature>
<evidence type="ECO:0000313" key="2">
    <source>
        <dbReference type="EMBL" id="GAA0912436.1"/>
    </source>
</evidence>
<sequence length="130" mass="13024">MSTYDTYAEGPAAVCGDGTDAAGDGDGQGEGDPAEDGPEEEGRVEADPVEGTAGTGDGLRLARGRLTSALAEVLGVAGARTVREGSSHTARPVAVTKSSPRITAIGRGSLSPSPRVLGMLDPLSPGSYRK</sequence>
<reference evidence="3" key="1">
    <citation type="journal article" date="2019" name="Int. J. Syst. Evol. Microbiol.">
        <title>The Global Catalogue of Microorganisms (GCM) 10K type strain sequencing project: providing services to taxonomists for standard genome sequencing and annotation.</title>
        <authorList>
            <consortium name="The Broad Institute Genomics Platform"/>
            <consortium name="The Broad Institute Genome Sequencing Center for Infectious Disease"/>
            <person name="Wu L."/>
            <person name="Ma J."/>
        </authorList>
    </citation>
    <scope>NUCLEOTIDE SEQUENCE [LARGE SCALE GENOMIC DNA]</scope>
    <source>
        <strain evidence="3">JCM 11136</strain>
    </source>
</reference>
<comment type="caution">
    <text evidence="2">The sequence shown here is derived from an EMBL/GenBank/DDBJ whole genome shotgun (WGS) entry which is preliminary data.</text>
</comment>
<gene>
    <name evidence="2" type="ORF">GCM10009560_03100</name>
</gene>
<name>A0ABP3Z2W3_9ACTN</name>
<organism evidence="2 3">
    <name type="scientific">Nonomuraea longicatena</name>
    <dbReference type="NCBI Taxonomy" id="83682"/>
    <lineage>
        <taxon>Bacteria</taxon>
        <taxon>Bacillati</taxon>
        <taxon>Actinomycetota</taxon>
        <taxon>Actinomycetes</taxon>
        <taxon>Streptosporangiales</taxon>
        <taxon>Streptosporangiaceae</taxon>
        <taxon>Nonomuraea</taxon>
    </lineage>
</organism>
<dbReference type="EMBL" id="BAAAHQ010000001">
    <property type="protein sequence ID" value="GAA0912436.1"/>
    <property type="molecule type" value="Genomic_DNA"/>
</dbReference>
<accession>A0ABP3Z2W3</accession>
<feature type="region of interest" description="Disordered" evidence="1">
    <location>
        <begin position="104"/>
        <end position="130"/>
    </location>
</feature>
<evidence type="ECO:0000313" key="3">
    <source>
        <dbReference type="Proteomes" id="UP001501578"/>
    </source>
</evidence>
<proteinExistence type="predicted"/>
<protein>
    <submittedName>
        <fullName evidence="2">Uncharacterized protein</fullName>
    </submittedName>
</protein>
<dbReference type="Proteomes" id="UP001501578">
    <property type="component" value="Unassembled WGS sequence"/>
</dbReference>
<keyword evidence="3" id="KW-1185">Reference proteome</keyword>
<feature type="compositionally biased region" description="Acidic residues" evidence="1">
    <location>
        <begin position="27"/>
        <end position="39"/>
    </location>
</feature>
<evidence type="ECO:0000256" key="1">
    <source>
        <dbReference type="SAM" id="MobiDB-lite"/>
    </source>
</evidence>